<gene>
    <name evidence="2" type="ORF">MAR_009064</name>
</gene>
<dbReference type="Proteomes" id="UP001164746">
    <property type="component" value="Chromosome 4"/>
</dbReference>
<evidence type="ECO:0000313" key="3">
    <source>
        <dbReference type="Proteomes" id="UP001164746"/>
    </source>
</evidence>
<protein>
    <recommendedName>
        <fullName evidence="1">Phospholipase A2-like domain-containing protein</fullName>
    </recommendedName>
</protein>
<sequence length="704" mass="80281">MKRGKCVECGSTKTQFVKGAAAPHKGSHSGSGVMNNLINKLPFEMHLPDHNFTGPGTNLNNRLNKDMTPKPRSVPINRVDNAAYHHDVCYAKNKDTEKTKTFLLTVIDVFSKYGWMIPLKDKTGKSVAERGLKRYSALRKAKLVDLLAQSTEHTSSLMDESIPDMGVATLQPINVEHRAKHVNDNVIDHVPNAKRRALCATPQRGLARDEPLGGPLKNKLKSDRIVIGSPKRSSVWRYIQSSINHCEVTLIFHFPTSIESKKAIISMKNEDDMCFTWCVLQALNPVDKNSERIDKSLKVHKDLLNMNGIEYPVTIKAIDRFERQNATISFNVFGYENKDVYPLRISKYEHNTCVNLLLIDDGEKQHYCLIKSMSRLLSSEWSKHKEYCDSNDAVKIEMLEEGSTLNLKHFFKSMRVPFIVYADFVKLHTKVGYGPTQPLTSLTQNSMKSIHLAGSATISSALMMSKILSFTRSKLKMRMYLRSLLTAWNKALKTSTQNVDYAGYVKDNWVRIGLEITAIFSGRYRGAVHNDCNLKYRKPKFTPVVFHNLSGQIRGNINCIPNNEEKYISFTKQYVIDSFTNKNGEEKEVKHELRFIDSFKFMASSLDKLVVVITFRTKTMYTYKRSGKSLNVKQLRDYHNLYLTSDVLLLADVFETFRDVCLTNYNLDPAWYYTAPGLAWDAALKLTEVELELISDPDMLLMIE</sequence>
<accession>A0ABY7E1X5</accession>
<reference evidence="2" key="1">
    <citation type="submission" date="2022-11" db="EMBL/GenBank/DDBJ databases">
        <title>Centuries of genome instability and evolution in soft-shell clam transmissible cancer (bioRxiv).</title>
        <authorList>
            <person name="Hart S.F.M."/>
            <person name="Yonemitsu M.A."/>
            <person name="Giersch R.M."/>
            <person name="Beal B.F."/>
            <person name="Arriagada G."/>
            <person name="Davis B.W."/>
            <person name="Ostrander E.A."/>
            <person name="Goff S.P."/>
            <person name="Metzger M.J."/>
        </authorList>
    </citation>
    <scope>NUCLEOTIDE SEQUENCE</scope>
    <source>
        <strain evidence="2">MELC-2E11</strain>
        <tissue evidence="2">Siphon/mantle</tissue>
    </source>
</reference>
<proteinExistence type="predicted"/>
<feature type="domain" description="Phospholipase A2-like" evidence="1">
    <location>
        <begin position="44"/>
        <end position="99"/>
    </location>
</feature>
<dbReference type="InterPro" id="IPR013607">
    <property type="entry name" value="Phospholipase_A2-like"/>
</dbReference>
<dbReference type="Pfam" id="PF08398">
    <property type="entry name" value="Phospholip_A2_4"/>
    <property type="match status" value="1"/>
</dbReference>
<name>A0ABY7E1X5_MYAAR</name>
<evidence type="ECO:0000259" key="1">
    <source>
        <dbReference type="Pfam" id="PF08398"/>
    </source>
</evidence>
<dbReference type="PANTHER" id="PTHR31511:SF12">
    <property type="entry name" value="RHO TERMINATION FACTOR N-TERMINAL DOMAIN-CONTAINING PROTEIN"/>
    <property type="match status" value="1"/>
</dbReference>
<organism evidence="2 3">
    <name type="scientific">Mya arenaria</name>
    <name type="common">Soft-shell clam</name>
    <dbReference type="NCBI Taxonomy" id="6604"/>
    <lineage>
        <taxon>Eukaryota</taxon>
        <taxon>Metazoa</taxon>
        <taxon>Spiralia</taxon>
        <taxon>Lophotrochozoa</taxon>
        <taxon>Mollusca</taxon>
        <taxon>Bivalvia</taxon>
        <taxon>Autobranchia</taxon>
        <taxon>Heteroconchia</taxon>
        <taxon>Euheterodonta</taxon>
        <taxon>Imparidentia</taxon>
        <taxon>Neoheterodontei</taxon>
        <taxon>Myida</taxon>
        <taxon>Myoidea</taxon>
        <taxon>Myidae</taxon>
        <taxon>Mya</taxon>
    </lineage>
</organism>
<keyword evidence="3" id="KW-1185">Reference proteome</keyword>
<evidence type="ECO:0000313" key="2">
    <source>
        <dbReference type="EMBL" id="WAR02506.1"/>
    </source>
</evidence>
<dbReference type="EMBL" id="CP111015">
    <property type="protein sequence ID" value="WAR02506.1"/>
    <property type="molecule type" value="Genomic_DNA"/>
</dbReference>
<dbReference type="PANTHER" id="PTHR31511">
    <property type="entry name" value="PROTEIN CBG23764"/>
    <property type="match status" value="1"/>
</dbReference>